<dbReference type="CDD" id="cd08946">
    <property type="entry name" value="SDR_e"/>
    <property type="match status" value="1"/>
</dbReference>
<dbReference type="InterPro" id="IPR050177">
    <property type="entry name" value="Lipid_A_modif_metabolic_enz"/>
</dbReference>
<protein>
    <recommendedName>
        <fullName evidence="1">NAD-dependent epimerase/dehydratase domain-containing protein</fullName>
    </recommendedName>
</protein>
<feature type="domain" description="NAD-dependent epimerase/dehydratase" evidence="1">
    <location>
        <begin position="5"/>
        <end position="233"/>
    </location>
</feature>
<evidence type="ECO:0000259" key="1">
    <source>
        <dbReference type="Pfam" id="PF01370"/>
    </source>
</evidence>
<feature type="non-terminal residue" evidence="2">
    <location>
        <position position="1"/>
    </location>
</feature>
<accession>A0A382E4C8</accession>
<dbReference type="Gene3D" id="3.40.50.720">
    <property type="entry name" value="NAD(P)-binding Rossmann-like Domain"/>
    <property type="match status" value="1"/>
</dbReference>
<dbReference type="SUPFAM" id="SSF51735">
    <property type="entry name" value="NAD(P)-binding Rossmann-fold domains"/>
    <property type="match status" value="1"/>
</dbReference>
<evidence type="ECO:0000313" key="2">
    <source>
        <dbReference type="EMBL" id="SVB44984.1"/>
    </source>
</evidence>
<dbReference type="PANTHER" id="PTHR43245:SF23">
    <property type="entry name" value="NAD(P)-BINDING DOMAIN-CONTAINING PROTEIN"/>
    <property type="match status" value="1"/>
</dbReference>
<gene>
    <name evidence="2" type="ORF">METZ01_LOCUS197838</name>
</gene>
<dbReference type="PANTHER" id="PTHR43245">
    <property type="entry name" value="BIFUNCTIONAL POLYMYXIN RESISTANCE PROTEIN ARNA"/>
    <property type="match status" value="1"/>
</dbReference>
<reference evidence="2" key="1">
    <citation type="submission" date="2018-05" db="EMBL/GenBank/DDBJ databases">
        <authorList>
            <person name="Lanie J.A."/>
            <person name="Ng W.-L."/>
            <person name="Kazmierczak K.M."/>
            <person name="Andrzejewski T.M."/>
            <person name="Davidsen T.M."/>
            <person name="Wayne K.J."/>
            <person name="Tettelin H."/>
            <person name="Glass J.I."/>
            <person name="Rusch D."/>
            <person name="Podicherti R."/>
            <person name="Tsui H.-C.T."/>
            <person name="Winkler M.E."/>
        </authorList>
    </citation>
    <scope>NUCLEOTIDE SEQUENCE</scope>
</reference>
<organism evidence="2">
    <name type="scientific">marine metagenome</name>
    <dbReference type="NCBI Taxonomy" id="408172"/>
    <lineage>
        <taxon>unclassified sequences</taxon>
        <taxon>metagenomes</taxon>
        <taxon>ecological metagenomes</taxon>
    </lineage>
</organism>
<name>A0A382E4C8_9ZZZZ</name>
<dbReference type="InterPro" id="IPR036291">
    <property type="entry name" value="NAD(P)-bd_dom_sf"/>
</dbReference>
<dbReference type="EMBL" id="UINC01042396">
    <property type="protein sequence ID" value="SVB44984.1"/>
    <property type="molecule type" value="Genomic_DNA"/>
</dbReference>
<proteinExistence type="predicted"/>
<sequence>VSGNLITGGAGYIGSILVPRLLALGHKVTVLDNLRFGQIPLLDCCANVRFEFIKGDITDNSLMSKLISKSDVIIPLAAIVGAPACKANPELAKSVNITAQSKIIEKMSLEQFVLYPTTNSGYGIGEKDTYCTEESPLRPISDYGRAKVEVEKMYLDKGNAITFRLATVFGMSPRMRMDLLVNDFVYRAVNDGVIVLFEEHFRRNYIHVKDVTKAFEFGLSHIEMMKGQPFNVGLSSANLTKKQLCEKISEYVPGIYVHSAPIGEDPDKRDYIVSNDKIESLGWRADNSLDDGIKELIKGYKILRPNIYLNV</sequence>
<dbReference type="Pfam" id="PF01370">
    <property type="entry name" value="Epimerase"/>
    <property type="match status" value="1"/>
</dbReference>
<dbReference type="AlphaFoldDB" id="A0A382E4C8"/>
<dbReference type="InterPro" id="IPR001509">
    <property type="entry name" value="Epimerase_deHydtase"/>
</dbReference>